<evidence type="ECO:0000313" key="3">
    <source>
        <dbReference type="EMBL" id="KAF3697382.1"/>
    </source>
</evidence>
<dbReference type="GO" id="GO:0043005">
    <property type="term" value="C:neuron projection"/>
    <property type="evidence" value="ECO:0007669"/>
    <property type="project" value="TreeGrafter"/>
</dbReference>
<keyword evidence="4" id="KW-1185">Reference proteome</keyword>
<dbReference type="GO" id="GO:0030041">
    <property type="term" value="P:actin filament polymerization"/>
    <property type="evidence" value="ECO:0007669"/>
    <property type="project" value="TreeGrafter"/>
</dbReference>
<reference evidence="3 4" key="1">
    <citation type="submission" date="2019-02" db="EMBL/GenBank/DDBJ databases">
        <title>Opniocepnalus argus genome.</title>
        <authorList>
            <person name="Zhou C."/>
            <person name="Xiao S."/>
        </authorList>
    </citation>
    <scope>NUCLEOTIDE SEQUENCE [LARGE SCALE GENOMIC DNA]</scope>
    <source>
        <strain evidence="3">OARG1902GOOAL</strain>
        <tissue evidence="3">Muscle</tissue>
    </source>
</reference>
<feature type="compositionally biased region" description="Basic and acidic residues" evidence="2">
    <location>
        <begin position="116"/>
        <end position="141"/>
    </location>
</feature>
<dbReference type="PANTHER" id="PTHR16768:SF4">
    <property type="entry name" value="PROTEIN FAM107B ISOFORM X1"/>
    <property type="match status" value="1"/>
</dbReference>
<protein>
    <submittedName>
        <fullName evidence="3">Protein FAM107A</fullName>
    </submittedName>
</protein>
<gene>
    <name evidence="3" type="ORF">EXN66_Car013062</name>
</gene>
<dbReference type="Proteomes" id="UP000503349">
    <property type="component" value="Chromosome 12"/>
</dbReference>
<accession>A0A6G1Q4F0</accession>
<dbReference type="GO" id="GO:0032956">
    <property type="term" value="P:regulation of actin cytoskeleton organization"/>
    <property type="evidence" value="ECO:0007669"/>
    <property type="project" value="TreeGrafter"/>
</dbReference>
<reference evidence="4" key="2">
    <citation type="submission" date="2019-02" db="EMBL/GenBank/DDBJ databases">
        <title>Opniocepnalus argus Var Kimnra genome.</title>
        <authorList>
            <person name="Zhou C."/>
            <person name="Xiao S."/>
        </authorList>
    </citation>
    <scope>NUCLEOTIDE SEQUENCE [LARGE SCALE GENOMIC DNA]</scope>
</reference>
<dbReference type="PANTHER" id="PTHR16768">
    <property type="entry name" value="DOWN REGULATED IN RENAL CARCINOMA 1/TU3A"/>
    <property type="match status" value="1"/>
</dbReference>
<proteinExistence type="predicted"/>
<dbReference type="Pfam" id="PF06625">
    <property type="entry name" value="DUF1151"/>
    <property type="match status" value="1"/>
</dbReference>
<dbReference type="GO" id="GO:0051017">
    <property type="term" value="P:actin filament bundle assembly"/>
    <property type="evidence" value="ECO:0007669"/>
    <property type="project" value="TreeGrafter"/>
</dbReference>
<name>A0A6G1Q4F0_CHAAH</name>
<dbReference type="AlphaFoldDB" id="A0A6G1Q4F0"/>
<dbReference type="GO" id="GO:0001725">
    <property type="term" value="C:stress fiber"/>
    <property type="evidence" value="ECO:0007669"/>
    <property type="project" value="TreeGrafter"/>
</dbReference>
<organism evidence="3 4">
    <name type="scientific">Channa argus</name>
    <name type="common">Northern snakehead</name>
    <name type="synonym">Ophicephalus argus</name>
    <dbReference type="NCBI Taxonomy" id="215402"/>
    <lineage>
        <taxon>Eukaryota</taxon>
        <taxon>Metazoa</taxon>
        <taxon>Chordata</taxon>
        <taxon>Craniata</taxon>
        <taxon>Vertebrata</taxon>
        <taxon>Euteleostomi</taxon>
        <taxon>Actinopterygii</taxon>
        <taxon>Neopterygii</taxon>
        <taxon>Teleostei</taxon>
        <taxon>Neoteleostei</taxon>
        <taxon>Acanthomorphata</taxon>
        <taxon>Anabantaria</taxon>
        <taxon>Anabantiformes</taxon>
        <taxon>Channoidei</taxon>
        <taxon>Channidae</taxon>
        <taxon>Channa</taxon>
    </lineage>
</organism>
<evidence type="ECO:0000256" key="1">
    <source>
        <dbReference type="ARBA" id="ARBA00023054"/>
    </source>
</evidence>
<evidence type="ECO:0000313" key="4">
    <source>
        <dbReference type="Proteomes" id="UP000503349"/>
    </source>
</evidence>
<dbReference type="InterPro" id="IPR009533">
    <property type="entry name" value="FAM107"/>
</dbReference>
<keyword evidence="1" id="KW-0175">Coiled coil</keyword>
<evidence type="ECO:0000256" key="2">
    <source>
        <dbReference type="SAM" id="MobiDB-lite"/>
    </source>
</evidence>
<feature type="region of interest" description="Disordered" evidence="2">
    <location>
        <begin position="102"/>
        <end position="141"/>
    </location>
</feature>
<dbReference type="EMBL" id="CM015723">
    <property type="protein sequence ID" value="KAF3697382.1"/>
    <property type="molecule type" value="Genomic_DNA"/>
</dbReference>
<sequence>MANLLRQKSFMNDQYTTDIGVNAETCSNESNPVMKFTSHNKLHKELLLAHKRICVKSVAFGHKLIRPGHKRFHTFNMQLYKYSNLYRGQALSSRSELQEVLERRKRVQSDQEEEEQTRTPLEDALVRHQQKQLERRKEHEEKIQKEDQLMEFVRVRQNLRKIHSVVHNKAASAN</sequence>
<dbReference type="GO" id="GO:0045202">
    <property type="term" value="C:synapse"/>
    <property type="evidence" value="ECO:0007669"/>
    <property type="project" value="TreeGrafter"/>
</dbReference>